<evidence type="ECO:0000256" key="5">
    <source>
        <dbReference type="ARBA" id="ARBA00022737"/>
    </source>
</evidence>
<evidence type="ECO:0000256" key="8">
    <source>
        <dbReference type="ARBA" id="ARBA00023157"/>
    </source>
</evidence>
<dbReference type="PANTHER" id="PTHR11738">
    <property type="entry name" value="MHC CLASS I NK CELL RECEPTOR"/>
    <property type="match status" value="1"/>
</dbReference>
<evidence type="ECO:0000256" key="10">
    <source>
        <dbReference type="ARBA" id="ARBA00023319"/>
    </source>
</evidence>
<dbReference type="InterPro" id="IPR036179">
    <property type="entry name" value="Ig-like_dom_sf"/>
</dbReference>
<name>A0A8C4PUQ6_EQUAS</name>
<dbReference type="Ensembl" id="ENSEAST00005034259.2">
    <property type="protein sequence ID" value="ENSEASP00005031519.2"/>
    <property type="gene ID" value="ENSEASG00005021460.2"/>
</dbReference>
<keyword evidence="7" id="KW-0472">Membrane</keyword>
<keyword evidence="13" id="KW-1185">Reference proteome</keyword>
<evidence type="ECO:0000256" key="1">
    <source>
        <dbReference type="ARBA" id="ARBA00004162"/>
    </source>
</evidence>
<dbReference type="InterPro" id="IPR050412">
    <property type="entry name" value="Ig-like_Receptors_ImmuneReg"/>
</dbReference>
<evidence type="ECO:0000256" key="6">
    <source>
        <dbReference type="ARBA" id="ARBA00022989"/>
    </source>
</evidence>
<accession>A0A8C4PUQ6</accession>
<sequence>MIPTLMALLYLGLSVGPRAPEQAGTLPKPTVWAEPGSVIPWGRTLTIWCQGILEAQYCLDKERSSSPWDQQKPWEPRHEAKFSIPYMTEQHAGRYRCYYMSHTGFSTLSDPLELVVTGAYSKPSLSALPSPVVTTGENVALQCGSWLGFDRFILTKEGEHQPSWTLDSQLNLNGYFQALFPVDPMTHSQNWTFRCYGCYRNKPQVWSDPSDPLELLVPEAADAISPSRNKSDPKSASHPQDYTVENLIRTGMAGLILVVLGVLLFQPWHSQTRTQDAARGKHRREQCTVQNGRTLEMHLTCRGVSQRKSAAYVG</sequence>
<dbReference type="Proteomes" id="UP000694387">
    <property type="component" value="Chromosome 26"/>
</dbReference>
<dbReference type="InterPro" id="IPR013783">
    <property type="entry name" value="Ig-like_fold"/>
</dbReference>
<dbReference type="CDD" id="cd16843">
    <property type="entry name" value="IgC2_D1_D2_LILR_KIR_like"/>
    <property type="match status" value="1"/>
</dbReference>
<dbReference type="Pfam" id="PF13895">
    <property type="entry name" value="Ig_2"/>
    <property type="match status" value="1"/>
</dbReference>
<evidence type="ECO:0000313" key="13">
    <source>
        <dbReference type="Proteomes" id="UP000694387"/>
    </source>
</evidence>
<keyword evidence="10" id="KW-0393">Immunoglobulin domain</keyword>
<evidence type="ECO:0000256" key="9">
    <source>
        <dbReference type="ARBA" id="ARBA00023180"/>
    </source>
</evidence>
<keyword evidence="8" id="KW-1015">Disulfide bond</keyword>
<keyword evidence="9" id="KW-0325">Glycoprotein</keyword>
<dbReference type="GO" id="GO:0032396">
    <property type="term" value="F:inhibitory MHC class I receptor activity"/>
    <property type="evidence" value="ECO:0007669"/>
    <property type="project" value="TreeGrafter"/>
</dbReference>
<reference evidence="12" key="3">
    <citation type="submission" date="2025-09" db="UniProtKB">
        <authorList>
            <consortium name="Ensembl"/>
        </authorList>
    </citation>
    <scope>IDENTIFICATION</scope>
</reference>
<dbReference type="GO" id="GO:0005886">
    <property type="term" value="C:plasma membrane"/>
    <property type="evidence" value="ECO:0007669"/>
    <property type="project" value="UniProtKB-SubCell"/>
</dbReference>
<keyword evidence="5" id="KW-0677">Repeat</keyword>
<evidence type="ECO:0000256" key="7">
    <source>
        <dbReference type="ARBA" id="ARBA00023136"/>
    </source>
</evidence>
<evidence type="ECO:0000256" key="4">
    <source>
        <dbReference type="ARBA" id="ARBA00022729"/>
    </source>
</evidence>
<dbReference type="GO" id="GO:0019221">
    <property type="term" value="P:cytokine-mediated signaling pathway"/>
    <property type="evidence" value="ECO:0007669"/>
    <property type="project" value="TreeGrafter"/>
</dbReference>
<dbReference type="PANTHER" id="PTHR11738:SF179">
    <property type="entry name" value="LEUKOCYTE IMMUNOGLOBULIN-LIKE RECEPTOR SUBFAMILY A MEMBER 5"/>
    <property type="match status" value="1"/>
</dbReference>
<keyword evidence="4 11" id="KW-0732">Signal</keyword>
<dbReference type="Gene3D" id="2.60.40.10">
    <property type="entry name" value="Immunoglobulins"/>
    <property type="match status" value="2"/>
</dbReference>
<evidence type="ECO:0000256" key="2">
    <source>
        <dbReference type="ARBA" id="ARBA00022475"/>
    </source>
</evidence>
<dbReference type="GeneTree" id="ENSGT01100000263478"/>
<proteinExistence type="predicted"/>
<evidence type="ECO:0000313" key="12">
    <source>
        <dbReference type="Ensembl" id="ENSEASP00005031519.2"/>
    </source>
</evidence>
<dbReference type="AlphaFoldDB" id="A0A8C4PUQ6"/>
<dbReference type="GO" id="GO:0002764">
    <property type="term" value="P:immune response-regulating signaling pathway"/>
    <property type="evidence" value="ECO:0007669"/>
    <property type="project" value="TreeGrafter"/>
</dbReference>
<protein>
    <recommendedName>
        <fullName evidence="14">Ig-like domain-containing protein</fullName>
    </recommendedName>
</protein>
<keyword evidence="2" id="KW-1003">Cell membrane</keyword>
<keyword evidence="6" id="KW-1133">Transmembrane helix</keyword>
<evidence type="ECO:0000256" key="11">
    <source>
        <dbReference type="SAM" id="SignalP"/>
    </source>
</evidence>
<feature type="chain" id="PRO_5040296100" description="Ig-like domain-containing protein" evidence="11">
    <location>
        <begin position="21"/>
        <end position="314"/>
    </location>
</feature>
<evidence type="ECO:0008006" key="14">
    <source>
        <dbReference type="Google" id="ProtNLM"/>
    </source>
</evidence>
<reference evidence="12" key="2">
    <citation type="submission" date="2025-08" db="UniProtKB">
        <authorList>
            <consortium name="Ensembl"/>
        </authorList>
    </citation>
    <scope>IDENTIFICATION</scope>
</reference>
<reference evidence="12 13" key="1">
    <citation type="journal article" date="2020" name="Nat. Commun.">
        <title>Donkey genomes provide new insights into domestication and selection for coat color.</title>
        <authorList>
            <person name="Wang"/>
            <person name="C."/>
            <person name="Li"/>
            <person name="H."/>
            <person name="Guo"/>
            <person name="Y."/>
            <person name="Huang"/>
            <person name="J."/>
            <person name="Sun"/>
            <person name="Y."/>
            <person name="Min"/>
            <person name="J."/>
            <person name="Wang"/>
            <person name="J."/>
            <person name="Fang"/>
            <person name="X."/>
            <person name="Zhao"/>
            <person name="Z."/>
            <person name="Wang"/>
            <person name="S."/>
            <person name="Zhang"/>
            <person name="Y."/>
            <person name="Liu"/>
            <person name="Q."/>
            <person name="Jiang"/>
            <person name="Q."/>
            <person name="Wang"/>
            <person name="X."/>
            <person name="Guo"/>
            <person name="Y."/>
            <person name="Yang"/>
            <person name="C."/>
            <person name="Wang"/>
            <person name="Y."/>
            <person name="Tian"/>
            <person name="F."/>
            <person name="Zhuang"/>
            <person name="G."/>
            <person name="Fan"/>
            <person name="Y."/>
            <person name="Gao"/>
            <person name="Q."/>
            <person name="Li"/>
            <person name="Y."/>
            <person name="Ju"/>
            <person name="Z."/>
            <person name="Li"/>
            <person name="J."/>
            <person name="Li"/>
            <person name="R."/>
            <person name="Hou"/>
            <person name="M."/>
            <person name="Yang"/>
            <person name="G."/>
            <person name="Liu"/>
            <person name="G."/>
            <person name="Liu"/>
            <person name="W."/>
            <person name="Guo"/>
            <person name="J."/>
            <person name="Pan"/>
            <person name="S."/>
            <person name="Fan"/>
            <person name="G."/>
            <person name="Zhang"/>
            <person name="W."/>
            <person name="Zhang"/>
            <person name="R."/>
            <person name="Yu"/>
            <person name="J."/>
            <person name="Zhang"/>
            <person name="X."/>
            <person name="Yin"/>
            <person name="Q."/>
            <person name="Ji"/>
            <person name="C."/>
            <person name="Jin"/>
            <person name="Y."/>
            <person name="Yue"/>
            <person name="G."/>
            <person name="Liu"/>
            <person name="M."/>
            <person name="Xu"/>
            <person name="J."/>
            <person name="Liu"/>
            <person name="S."/>
            <person name="Jordana"/>
            <person name="J."/>
            <person name="Noce"/>
            <person name="A."/>
            <person name="Amills"/>
            <person name="M."/>
            <person name="Wu"/>
            <person name="D.D."/>
            <person name="Li"/>
            <person name="S."/>
            <person name="Zhou"/>
            <person name="X. and Zhong"/>
            <person name="J."/>
        </authorList>
    </citation>
    <scope>NUCLEOTIDE SEQUENCE [LARGE SCALE GENOMIC DNA]</scope>
</reference>
<dbReference type="SUPFAM" id="SSF48726">
    <property type="entry name" value="Immunoglobulin"/>
    <property type="match status" value="2"/>
</dbReference>
<comment type="subcellular location">
    <subcellularLocation>
        <location evidence="1">Cell membrane</location>
        <topology evidence="1">Single-pass membrane protein</topology>
    </subcellularLocation>
</comment>
<feature type="signal peptide" evidence="11">
    <location>
        <begin position="1"/>
        <end position="20"/>
    </location>
</feature>
<dbReference type="FunFam" id="2.60.40.10:FF:000049">
    <property type="entry name" value="Leukocyte immunoglobulin-like receptor subfamily B member 1"/>
    <property type="match status" value="2"/>
</dbReference>
<keyword evidence="3" id="KW-0812">Transmembrane</keyword>
<organism evidence="12 13">
    <name type="scientific">Equus asinus</name>
    <name type="common">Donkey</name>
    <name type="synonym">Equus africanus asinus</name>
    <dbReference type="NCBI Taxonomy" id="9793"/>
    <lineage>
        <taxon>Eukaryota</taxon>
        <taxon>Metazoa</taxon>
        <taxon>Chordata</taxon>
        <taxon>Craniata</taxon>
        <taxon>Vertebrata</taxon>
        <taxon>Euteleostomi</taxon>
        <taxon>Mammalia</taxon>
        <taxon>Eutheria</taxon>
        <taxon>Laurasiatheria</taxon>
        <taxon>Perissodactyla</taxon>
        <taxon>Equidae</taxon>
        <taxon>Equus</taxon>
    </lineage>
</organism>
<evidence type="ECO:0000256" key="3">
    <source>
        <dbReference type="ARBA" id="ARBA00022692"/>
    </source>
</evidence>